<protein>
    <submittedName>
        <fullName evidence="2">Uncharacterized protein</fullName>
    </submittedName>
</protein>
<dbReference type="WBParaSite" id="PSU_v2.g10151.t1">
    <property type="protein sequence ID" value="PSU_v2.g10151.t1"/>
    <property type="gene ID" value="PSU_v2.g10151"/>
</dbReference>
<sequence>MDEEFRTALEEDFVISEFGCPDPYKGCAEQINDVSINCESLKKLVSALSPEEDFFQKRCIDIYDFQKELLVVSYFFKCKIMMFIIAGGGFNSIFRKVEIFCTKEAADKDNVKEAFTIFLACDRDFSIQFGKKNVSETCLNPQSLIGGYSYLKVMNSAEIYGYIDGYIINAIIERCNVCKFQLLELMVNYDIFARKICLVFGEENLYTELMSSFFIKISNSAKFMGFSSL</sequence>
<reference evidence="2" key="1">
    <citation type="submission" date="2022-11" db="UniProtKB">
        <authorList>
            <consortium name="WormBaseParasite"/>
        </authorList>
    </citation>
    <scope>IDENTIFICATION</scope>
</reference>
<proteinExistence type="predicted"/>
<accession>A0A914XUE2</accession>
<organism evidence="1 2">
    <name type="scientific">Panagrolaimus superbus</name>
    <dbReference type="NCBI Taxonomy" id="310955"/>
    <lineage>
        <taxon>Eukaryota</taxon>
        <taxon>Metazoa</taxon>
        <taxon>Ecdysozoa</taxon>
        <taxon>Nematoda</taxon>
        <taxon>Chromadorea</taxon>
        <taxon>Rhabditida</taxon>
        <taxon>Tylenchina</taxon>
        <taxon>Panagrolaimomorpha</taxon>
        <taxon>Panagrolaimoidea</taxon>
        <taxon>Panagrolaimidae</taxon>
        <taxon>Panagrolaimus</taxon>
    </lineage>
</organism>
<name>A0A914XUE2_9BILA</name>
<dbReference type="Proteomes" id="UP000887577">
    <property type="component" value="Unplaced"/>
</dbReference>
<dbReference type="AlphaFoldDB" id="A0A914XUE2"/>
<evidence type="ECO:0000313" key="2">
    <source>
        <dbReference type="WBParaSite" id="PSU_v2.g10151.t1"/>
    </source>
</evidence>
<keyword evidence="1" id="KW-1185">Reference proteome</keyword>
<evidence type="ECO:0000313" key="1">
    <source>
        <dbReference type="Proteomes" id="UP000887577"/>
    </source>
</evidence>